<gene>
    <name evidence="2" type="ORF">EGR_04201</name>
</gene>
<proteinExistence type="predicted"/>
<evidence type="ECO:0000313" key="3">
    <source>
        <dbReference type="Proteomes" id="UP000019149"/>
    </source>
</evidence>
<reference evidence="2 3" key="1">
    <citation type="journal article" date="2013" name="Nat. Genet.">
        <title>The genome of the hydatid tapeworm Echinococcus granulosus.</title>
        <authorList>
            <person name="Zheng H."/>
            <person name="Zhang W."/>
            <person name="Zhang L."/>
            <person name="Zhang Z."/>
            <person name="Li J."/>
            <person name="Lu G."/>
            <person name="Zhu Y."/>
            <person name="Wang Y."/>
            <person name="Huang Y."/>
            <person name="Liu J."/>
            <person name="Kang H."/>
            <person name="Chen J."/>
            <person name="Wang L."/>
            <person name="Chen A."/>
            <person name="Yu S."/>
            <person name="Gao Z."/>
            <person name="Jin L."/>
            <person name="Gu W."/>
            <person name="Wang Z."/>
            <person name="Zhao L."/>
            <person name="Shi B."/>
            <person name="Wen H."/>
            <person name="Lin R."/>
            <person name="Jones M.K."/>
            <person name="Brejova B."/>
            <person name="Vinar T."/>
            <person name="Zhao G."/>
            <person name="McManus D.P."/>
            <person name="Chen Z."/>
            <person name="Zhou Y."/>
            <person name="Wang S."/>
        </authorList>
    </citation>
    <scope>NUCLEOTIDE SEQUENCE [LARGE SCALE GENOMIC DNA]</scope>
</reference>
<dbReference type="KEGG" id="egl:EGR_04201"/>
<evidence type="ECO:0000256" key="1">
    <source>
        <dbReference type="SAM" id="MobiDB-lite"/>
    </source>
</evidence>
<dbReference type="Proteomes" id="UP000019149">
    <property type="component" value="Unassembled WGS sequence"/>
</dbReference>
<dbReference type="EMBL" id="APAU02000025">
    <property type="protein sequence ID" value="EUB60955.1"/>
    <property type="molecule type" value="Genomic_DNA"/>
</dbReference>
<dbReference type="CTD" id="36339916"/>
<name>W6UHI1_ECHGR</name>
<dbReference type="GeneID" id="36339916"/>
<comment type="caution">
    <text evidence="2">The sequence shown here is derived from an EMBL/GenBank/DDBJ whole genome shotgun (WGS) entry which is preliminary data.</text>
</comment>
<accession>W6UHI1</accession>
<keyword evidence="3" id="KW-1185">Reference proteome</keyword>
<sequence length="123" mass="13785">MSKEYVTPLPEYQQLTFAATHETHVPPPLLDCFSKSVDFRLLTWLPLWNPKWKEMLGTADMTRRPCPSGSAKVDPSASMIPKRRDKRTVKVLHSLFSVAPGIPLGHPPEWTITSASVIEFAGN</sequence>
<organism evidence="2 3">
    <name type="scientific">Echinococcus granulosus</name>
    <name type="common">Hydatid tapeworm</name>
    <dbReference type="NCBI Taxonomy" id="6210"/>
    <lineage>
        <taxon>Eukaryota</taxon>
        <taxon>Metazoa</taxon>
        <taxon>Spiralia</taxon>
        <taxon>Lophotrochozoa</taxon>
        <taxon>Platyhelminthes</taxon>
        <taxon>Cestoda</taxon>
        <taxon>Eucestoda</taxon>
        <taxon>Cyclophyllidea</taxon>
        <taxon>Taeniidae</taxon>
        <taxon>Echinococcus</taxon>
        <taxon>Echinococcus granulosus group</taxon>
    </lineage>
</organism>
<dbReference type="RefSeq" id="XP_024352151.1">
    <property type="nucleotide sequence ID" value="XM_024493450.1"/>
</dbReference>
<dbReference type="AlphaFoldDB" id="W6UHI1"/>
<protein>
    <submittedName>
        <fullName evidence="2">Uncharacterized protein</fullName>
    </submittedName>
</protein>
<evidence type="ECO:0000313" key="2">
    <source>
        <dbReference type="EMBL" id="EUB60955.1"/>
    </source>
</evidence>
<feature type="region of interest" description="Disordered" evidence="1">
    <location>
        <begin position="60"/>
        <end position="80"/>
    </location>
</feature>